<dbReference type="InterPro" id="IPR036634">
    <property type="entry name" value="PRD_sf"/>
</dbReference>
<evidence type="ECO:0000259" key="2">
    <source>
        <dbReference type="PROSITE" id="PS51372"/>
    </source>
</evidence>
<dbReference type="RefSeq" id="WP_289606927.1">
    <property type="nucleotide sequence ID" value="NZ_JAUDCG010000006.1"/>
</dbReference>
<dbReference type="SMART" id="SM01061">
    <property type="entry name" value="CAT_RBD"/>
    <property type="match status" value="1"/>
</dbReference>
<evidence type="ECO:0000256" key="1">
    <source>
        <dbReference type="ARBA" id="ARBA00022737"/>
    </source>
</evidence>
<keyword evidence="1" id="KW-0677">Repeat</keyword>
<proteinExistence type="predicted"/>
<protein>
    <submittedName>
        <fullName evidence="3">PRD domain-containing protein</fullName>
    </submittedName>
</protein>
<gene>
    <name evidence="3" type="ORF">QUV96_02245</name>
</gene>
<dbReference type="InterPro" id="IPR004341">
    <property type="entry name" value="CAT_RNA-bd_dom"/>
</dbReference>
<evidence type="ECO:0000313" key="4">
    <source>
        <dbReference type="Proteomes" id="UP001529340"/>
    </source>
</evidence>
<reference evidence="3" key="1">
    <citation type="submission" date="2023-06" db="EMBL/GenBank/DDBJ databases">
        <title>Identification and characterization of horizontal gene transfer across gut microbiota members of farm animals based on homology search.</title>
        <authorList>
            <person name="Schwarzerova J."/>
            <person name="Nykrynova M."/>
            <person name="Jureckova K."/>
            <person name="Cejkova D."/>
            <person name="Rychlik I."/>
        </authorList>
    </citation>
    <scope>NUCLEOTIDE SEQUENCE</scope>
    <source>
        <strain evidence="3">ET39</strain>
    </source>
</reference>
<comment type="caution">
    <text evidence="3">The sequence shown here is derived from an EMBL/GenBank/DDBJ whole genome shotgun (WGS) entry which is preliminary data.</text>
</comment>
<dbReference type="SUPFAM" id="SSF50151">
    <property type="entry name" value="SacY-like RNA-binding domain"/>
    <property type="match status" value="1"/>
</dbReference>
<dbReference type="Gene3D" id="2.30.24.10">
    <property type="entry name" value="CAT RNA-binding domain"/>
    <property type="match status" value="1"/>
</dbReference>
<accession>A0ABT7U9Z4</accession>
<dbReference type="Pfam" id="PF00874">
    <property type="entry name" value="PRD"/>
    <property type="match status" value="2"/>
</dbReference>
<dbReference type="InterPro" id="IPR036650">
    <property type="entry name" value="CAT_RNA-bd_dom_sf"/>
</dbReference>
<dbReference type="Gene3D" id="1.10.1790.10">
    <property type="entry name" value="PRD domain"/>
    <property type="match status" value="2"/>
</dbReference>
<dbReference type="EMBL" id="JAUDCG010000006">
    <property type="protein sequence ID" value="MDM8156456.1"/>
    <property type="molecule type" value="Genomic_DNA"/>
</dbReference>
<dbReference type="SUPFAM" id="SSF63520">
    <property type="entry name" value="PTS-regulatory domain, PRD"/>
    <property type="match status" value="2"/>
</dbReference>
<evidence type="ECO:0000313" key="3">
    <source>
        <dbReference type="EMBL" id="MDM8156456.1"/>
    </source>
</evidence>
<dbReference type="PANTHER" id="PTHR30185:SF15">
    <property type="entry name" value="CRYPTIC BETA-GLUCOSIDE BGL OPERON ANTITERMINATOR"/>
    <property type="match status" value="1"/>
</dbReference>
<feature type="domain" description="PRD" evidence="2">
    <location>
        <begin position="61"/>
        <end position="164"/>
    </location>
</feature>
<sequence length="276" mass="32003">MRVIKKLNNNAVICVDNNGNQLIALGNGIGFPKTPYTLNDLSKIRKTFYGVNAKYYGLLNEIPDVIFTISAKLVDVAKTKIARELNPNIVFTLADHIKFAYDRYQKGMTVQVPYSYDFTHQYETEMAIGEWGRNYINEQLHIHLDKQEAVSIALHFVNSQYFSKEDSIDESDVLDKVTAIIEERFSITIDRKGFNYSRFASHMQFLLRRQKDQMMITSENQTMFSSICQEYPTTYDCVKQIDGFLQQNMGWGLSEEEQLYLILHINRLRSRESIAS</sequence>
<dbReference type="InterPro" id="IPR011608">
    <property type="entry name" value="PRD"/>
</dbReference>
<keyword evidence="4" id="KW-1185">Reference proteome</keyword>
<dbReference type="Proteomes" id="UP001529340">
    <property type="component" value="Unassembled WGS sequence"/>
</dbReference>
<organism evidence="3 4">
    <name type="scientific">Amedibacillus dolichus</name>
    <dbReference type="NCBI Taxonomy" id="31971"/>
    <lineage>
        <taxon>Bacteria</taxon>
        <taxon>Bacillati</taxon>
        <taxon>Bacillota</taxon>
        <taxon>Erysipelotrichia</taxon>
        <taxon>Erysipelotrichales</taxon>
        <taxon>Erysipelotrichaceae</taxon>
        <taxon>Amedibacillus</taxon>
    </lineage>
</organism>
<dbReference type="Pfam" id="PF03123">
    <property type="entry name" value="CAT_RBD"/>
    <property type="match status" value="1"/>
</dbReference>
<dbReference type="PANTHER" id="PTHR30185">
    <property type="entry name" value="CRYPTIC BETA-GLUCOSIDE BGL OPERON ANTITERMINATOR"/>
    <property type="match status" value="1"/>
</dbReference>
<dbReference type="PROSITE" id="PS51372">
    <property type="entry name" value="PRD_2"/>
    <property type="match status" value="2"/>
</dbReference>
<name>A0ABT7U9Z4_9FIRM</name>
<feature type="domain" description="PRD" evidence="2">
    <location>
        <begin position="165"/>
        <end position="275"/>
    </location>
</feature>
<dbReference type="InterPro" id="IPR050661">
    <property type="entry name" value="BglG_antiterminators"/>
</dbReference>
<reference evidence="3" key="2">
    <citation type="submission" date="2023-06" db="EMBL/GenBank/DDBJ databases">
        <authorList>
            <person name="Zeman M."/>
            <person name="Kubasova T."/>
            <person name="Jahodarova E."/>
            <person name="Nykrynova M."/>
            <person name="Rychlik I."/>
        </authorList>
    </citation>
    <scope>NUCLEOTIDE SEQUENCE</scope>
    <source>
        <strain evidence="3">ET39</strain>
    </source>
</reference>